<feature type="compositionally biased region" description="Polar residues" evidence="14">
    <location>
        <begin position="659"/>
        <end position="672"/>
    </location>
</feature>
<dbReference type="PROSITE" id="PS00690">
    <property type="entry name" value="DEAH_ATP_HELICASE"/>
    <property type="match status" value="1"/>
</dbReference>
<gene>
    <name evidence="18" type="ORF">BZ3500_MVSOF-1268-A1-R1_CHR1-3G02341</name>
</gene>
<evidence type="ECO:0000256" key="8">
    <source>
        <dbReference type="ARBA" id="ARBA00023125"/>
    </source>
</evidence>
<evidence type="ECO:0000256" key="4">
    <source>
        <dbReference type="ARBA" id="ARBA00022763"/>
    </source>
</evidence>
<keyword evidence="4" id="KW-0227">DNA damage</keyword>
<dbReference type="Proteomes" id="UP000249723">
    <property type="component" value="Unassembled WGS sequence"/>
</dbReference>
<keyword evidence="3" id="KW-0547">Nucleotide-binding</keyword>
<comment type="catalytic activity">
    <reaction evidence="12">
        <text>Couples ATP hydrolysis with the unwinding of duplex DNA by translocating in the 3'-5' direction.</text>
        <dbReference type="EC" id="5.6.2.4"/>
    </reaction>
</comment>
<keyword evidence="6" id="KW-0347">Helicase</keyword>
<feature type="region of interest" description="Disordered" evidence="14">
    <location>
        <begin position="1592"/>
        <end position="1640"/>
    </location>
</feature>
<keyword evidence="9" id="KW-0234">DNA repair</keyword>
<comment type="subcellular location">
    <subcellularLocation>
        <location evidence="1">Nucleus</location>
    </subcellularLocation>
</comment>
<dbReference type="GO" id="GO:0003677">
    <property type="term" value="F:DNA binding"/>
    <property type="evidence" value="ECO:0007669"/>
    <property type="project" value="UniProtKB-KW"/>
</dbReference>
<evidence type="ECO:0000256" key="12">
    <source>
        <dbReference type="ARBA" id="ARBA00034617"/>
    </source>
</evidence>
<dbReference type="PANTHER" id="PTHR13710:SF153">
    <property type="entry name" value="RECQ-LIKE DNA HELICASE BLM"/>
    <property type="match status" value="1"/>
</dbReference>
<sequence length="1640" mass="175352">MASSSRFRFAPAAGTSAPTAPLTKASSHTLTPPAQLARADSRTTTTTTTTTTSARSGGQTSRVHKSAAATAAAIVVDPKGKARATPSTTTNWLVKPEPEPASSTAAACYHNNPVASISKRAHAQPLDEPVATSHGRAHVITSTSTTSSSTPQAKTVHASLPPIILGRHKSSNSSHTAHSTASPHFVASRPSAAPAPGNDGVATPAPPPPAPRPSTSSKVGMTATPSRLSSPPPPSRQRSSRGEKRSQNDPAQLQLESDEIQPADENHDPFRPSASKRSRASLDSGYGAGDRTNHETQLQMHGFELVAPTPTFDEPIICDSEGEECEPLTSEADIPTPSTASEKAHRHRLVEAATKAERAKMAPGSSSGAAPVTSVSNEPVFEIVERDLVRLTNRRIALLEECLELLNSGATFTESGSDEPMLRNNLNYVAEKTQEQRATLLARGRSLSQLQLMLEKRASLLNELIDIRTNAMGVSVTGSDRGFVEHQLVYVNSRINDLRAQAGVTGVTTPRAVASPAPTTLGTSSNHSTDAARSTRASARSGIEVVPNVSTTPLPSLSLSDPTIVQPPPPQPQPRLSVGTDVVSGPSMPNSSGSCSSLNSATSKIHAPRPAAAKVTSFRPAPNPATNIAPVPAPAPAAMPTPTTASVSRPILVLPSAPLSSDAVTKPPSIQGQPAGDSLAGPYKPPAPAPGRVAPTSRLNLQPAPGGSIASTSKTIVIEDDFAGINFDEPLTLDDDDDMLFVESTTSRRTGRAAPAGDKSDVDPALAIVAPRLNHPWSRDVAKALRQRFGLTGFRANQEEAINATLAGKDVFVLLPTGGGKSLCFQLPAVISTGRTKGVTIVVSPLLSLISDQTNALIEKDIPVVFLNSTMAAADRKFAMDAIRSDPPLACLAYVTPEQASITFLENVEFELKADAPILRHDFQIVKSDAFRSVLRELSRREQLARFVIDEAHCVSSWGHDFRPDYKEMGSLKKDFPRVPMIALTATANDRVKNDVMSNLRMQSPLVLTQSFNRKNLRYEVRPKGKGVINDIATLIRTNFSGKCGIIYCMSKKQCEDTAKTLRNRYQIGAQHYHAGMNKDDRLRIQEGWQHNEFHVICATIAFGMGIDKPDVRYVIHYSLSQSLEAYYQVSPRSPRCSTKMVLMVSASAGEQETGRAGRDGVTSTCILFFAYGDTKLINRLIDEGEGTVEQKENNRANVRRVVQYCMNETDCRRVQVLRYFGDNDFTAEMCHKTCDNCLAARNVEKRDVTEIAQDAIRLVQSIEREKGVTMLYAIDVFRGSKIAKITAKGHDQLPYAGKGAKMDRGDVERLFQLLASESALGERFERNALGFTNAYVTVGPKARELLSGSRKLEMGMSSTSHKRATTTTTTSTAAKAQKPIAAKYSNDFVDDLEDEDSGDDYANYAPGAGRDANMYDEIQNLTSPVASAWAPKHIVGATYASDIDAVLAQLINLRAETALAEDSEESQIISDDALQRVAANLPCSRAELALIPGCENEELFEWYLESGCRKVCSLARAARARPGAPAGPSKSKSMASTSCGTLTAVSSKEPLTKPDRAKARVSATNATKPTSKAKVLTGATKQMNIERFALGAAASERRPAGRSISNPRRGAGRSKESPATGTSGAGGGGAIRAMPILRR</sequence>
<dbReference type="SMART" id="SM00956">
    <property type="entry name" value="RQC"/>
    <property type="match status" value="1"/>
</dbReference>
<dbReference type="STRING" id="289078.A0A2X0KQC4"/>
<dbReference type="SUPFAM" id="SSF52540">
    <property type="entry name" value="P-loop containing nucleoside triphosphate hydrolases"/>
    <property type="match status" value="2"/>
</dbReference>
<dbReference type="InterPro" id="IPR044876">
    <property type="entry name" value="HRDC_dom_sf"/>
</dbReference>
<evidence type="ECO:0000313" key="18">
    <source>
        <dbReference type="EMBL" id="SCZ90878.1"/>
    </source>
</evidence>
<keyword evidence="8" id="KW-0238">DNA-binding</keyword>
<dbReference type="InterPro" id="IPR004589">
    <property type="entry name" value="DNA_helicase_ATP-dep_RecQ"/>
</dbReference>
<dbReference type="Pfam" id="PF09382">
    <property type="entry name" value="RQC"/>
    <property type="match status" value="1"/>
</dbReference>
<feature type="compositionally biased region" description="Low complexity" evidence="14">
    <location>
        <begin position="43"/>
        <end position="52"/>
    </location>
</feature>
<feature type="region of interest" description="Disordered" evidence="14">
    <location>
        <begin position="510"/>
        <end position="610"/>
    </location>
</feature>
<feature type="compositionally biased region" description="Low complexity" evidence="14">
    <location>
        <begin position="528"/>
        <end position="541"/>
    </location>
</feature>
<dbReference type="CDD" id="cd17920">
    <property type="entry name" value="DEXHc_RecQ"/>
    <property type="match status" value="1"/>
</dbReference>
<evidence type="ECO:0000256" key="9">
    <source>
        <dbReference type="ARBA" id="ARBA00023204"/>
    </source>
</evidence>
<dbReference type="OrthoDB" id="10261556at2759"/>
<dbReference type="InterPro" id="IPR027417">
    <property type="entry name" value="P-loop_NTPase"/>
</dbReference>
<dbReference type="NCBIfam" id="TIGR00614">
    <property type="entry name" value="recQ_fam"/>
    <property type="match status" value="1"/>
</dbReference>
<feature type="region of interest" description="Disordered" evidence="14">
    <location>
        <begin position="323"/>
        <end position="344"/>
    </location>
</feature>
<dbReference type="InterPro" id="IPR010997">
    <property type="entry name" value="HRDC-like_sf"/>
</dbReference>
<dbReference type="InterPro" id="IPR001650">
    <property type="entry name" value="Helicase_C-like"/>
</dbReference>
<name>A0A2X0KQC4_9BASI</name>
<dbReference type="GO" id="GO:0005737">
    <property type="term" value="C:cytoplasm"/>
    <property type="evidence" value="ECO:0007669"/>
    <property type="project" value="TreeGrafter"/>
</dbReference>
<proteinExistence type="inferred from homology"/>
<dbReference type="Pfam" id="PF00271">
    <property type="entry name" value="Helicase_C"/>
    <property type="match status" value="1"/>
</dbReference>
<dbReference type="GO" id="GO:0005524">
    <property type="term" value="F:ATP binding"/>
    <property type="evidence" value="ECO:0007669"/>
    <property type="project" value="UniProtKB-KW"/>
</dbReference>
<keyword evidence="5" id="KW-0378">Hydrolase</keyword>
<dbReference type="Gene3D" id="1.10.150.80">
    <property type="entry name" value="HRDC domain"/>
    <property type="match status" value="1"/>
</dbReference>
<comment type="similarity">
    <text evidence="2">Belongs to the helicase family. RecQ subfamily.</text>
</comment>
<dbReference type="GO" id="GO:0043138">
    <property type="term" value="F:3'-5' DNA helicase activity"/>
    <property type="evidence" value="ECO:0007669"/>
    <property type="project" value="UniProtKB-EC"/>
</dbReference>
<evidence type="ECO:0000256" key="13">
    <source>
        <dbReference type="ARBA" id="ARBA00034808"/>
    </source>
</evidence>
<dbReference type="InterPro" id="IPR011545">
    <property type="entry name" value="DEAD/DEAH_box_helicase_dom"/>
</dbReference>
<feature type="compositionally biased region" description="Low complexity" evidence="14">
    <location>
        <begin position="584"/>
        <end position="603"/>
    </location>
</feature>
<feature type="region of interest" description="Disordered" evidence="14">
    <location>
        <begin position="165"/>
        <end position="292"/>
    </location>
</feature>
<dbReference type="GO" id="GO:0016787">
    <property type="term" value="F:hydrolase activity"/>
    <property type="evidence" value="ECO:0007669"/>
    <property type="project" value="UniProtKB-KW"/>
</dbReference>
<feature type="compositionally biased region" description="Low complexity" evidence="14">
    <location>
        <begin position="1366"/>
        <end position="1375"/>
    </location>
</feature>
<evidence type="ECO:0000313" key="19">
    <source>
        <dbReference type="Proteomes" id="UP000249723"/>
    </source>
</evidence>
<dbReference type="Pfam" id="PF00270">
    <property type="entry name" value="DEAD"/>
    <property type="match status" value="1"/>
</dbReference>
<evidence type="ECO:0000256" key="10">
    <source>
        <dbReference type="ARBA" id="ARBA00023235"/>
    </source>
</evidence>
<dbReference type="PROSITE" id="PS50967">
    <property type="entry name" value="HRDC"/>
    <property type="match status" value="1"/>
</dbReference>
<feature type="compositionally biased region" description="Low complexity" evidence="14">
    <location>
        <begin position="171"/>
        <end position="182"/>
    </location>
</feature>
<feature type="compositionally biased region" description="Polar residues" evidence="14">
    <location>
        <begin position="1531"/>
        <end position="1547"/>
    </location>
</feature>
<dbReference type="SMART" id="SM00487">
    <property type="entry name" value="DEXDc"/>
    <property type="match status" value="1"/>
</dbReference>
<dbReference type="Gene3D" id="3.40.50.300">
    <property type="entry name" value="P-loop containing nucleotide triphosphate hydrolases"/>
    <property type="match status" value="2"/>
</dbReference>
<feature type="region of interest" description="Disordered" evidence="14">
    <location>
        <begin position="79"/>
        <end position="105"/>
    </location>
</feature>
<dbReference type="InterPro" id="IPR032284">
    <property type="entry name" value="RecQ_Zn-bd"/>
</dbReference>
<keyword evidence="7" id="KW-0067">ATP-binding</keyword>
<evidence type="ECO:0000259" key="17">
    <source>
        <dbReference type="PROSITE" id="PS51194"/>
    </source>
</evidence>
<evidence type="ECO:0000256" key="14">
    <source>
        <dbReference type="SAM" id="MobiDB-lite"/>
    </source>
</evidence>
<feature type="region of interest" description="Disordered" evidence="14">
    <location>
        <begin position="1522"/>
        <end position="1575"/>
    </location>
</feature>
<dbReference type="GO" id="GO:0000724">
    <property type="term" value="P:double-strand break repair via homologous recombination"/>
    <property type="evidence" value="ECO:0007669"/>
    <property type="project" value="TreeGrafter"/>
</dbReference>
<feature type="domain" description="Helicase ATP-binding" evidence="16">
    <location>
        <begin position="802"/>
        <end position="1006"/>
    </location>
</feature>
<evidence type="ECO:0000256" key="5">
    <source>
        <dbReference type="ARBA" id="ARBA00022801"/>
    </source>
</evidence>
<dbReference type="SMART" id="SM00490">
    <property type="entry name" value="HELICc"/>
    <property type="match status" value="1"/>
</dbReference>
<evidence type="ECO:0000256" key="7">
    <source>
        <dbReference type="ARBA" id="ARBA00022840"/>
    </source>
</evidence>
<evidence type="ECO:0000256" key="6">
    <source>
        <dbReference type="ARBA" id="ARBA00022806"/>
    </source>
</evidence>
<keyword evidence="11" id="KW-0539">Nucleus</keyword>
<evidence type="ECO:0000256" key="2">
    <source>
        <dbReference type="ARBA" id="ARBA00005446"/>
    </source>
</evidence>
<protein>
    <recommendedName>
        <fullName evidence="13">DNA 3'-5' helicase</fullName>
        <ecNumber evidence="13">5.6.2.4</ecNumber>
    </recommendedName>
</protein>
<dbReference type="EC" id="5.6.2.4" evidence="13"/>
<evidence type="ECO:0000256" key="3">
    <source>
        <dbReference type="ARBA" id="ARBA00022741"/>
    </source>
</evidence>
<reference evidence="19" key="1">
    <citation type="submission" date="2016-10" db="EMBL/GenBank/DDBJ databases">
        <authorList>
            <person name="Jeantristanb JTB J.-T."/>
            <person name="Ricardo R."/>
        </authorList>
    </citation>
    <scope>NUCLEOTIDE SEQUENCE [LARGE SCALE GENOMIC DNA]</scope>
</reference>
<evidence type="ECO:0000259" key="16">
    <source>
        <dbReference type="PROSITE" id="PS51192"/>
    </source>
</evidence>
<feature type="region of interest" description="Disordered" evidence="14">
    <location>
        <begin position="1"/>
        <end position="66"/>
    </location>
</feature>
<accession>A0A2X0KQC4</accession>
<feature type="domain" description="Helicase C-terminal" evidence="17">
    <location>
        <begin position="1028"/>
        <end position="1200"/>
    </location>
</feature>
<dbReference type="GO" id="GO:0005634">
    <property type="term" value="C:nucleus"/>
    <property type="evidence" value="ECO:0007669"/>
    <property type="project" value="UniProtKB-SubCell"/>
</dbReference>
<evidence type="ECO:0000256" key="1">
    <source>
        <dbReference type="ARBA" id="ARBA00004123"/>
    </source>
</evidence>
<dbReference type="FunFam" id="1.10.10.10:FF:000495">
    <property type="entry name" value="RecQ family helicase MusN"/>
    <property type="match status" value="1"/>
</dbReference>
<evidence type="ECO:0000256" key="11">
    <source>
        <dbReference type="ARBA" id="ARBA00023242"/>
    </source>
</evidence>
<feature type="region of interest" description="Disordered" evidence="14">
    <location>
        <begin position="659"/>
        <end position="691"/>
    </location>
</feature>
<feature type="domain" description="HRDC" evidence="15">
    <location>
        <begin position="1441"/>
        <end position="1526"/>
    </location>
</feature>
<dbReference type="GO" id="GO:0009378">
    <property type="term" value="F:four-way junction helicase activity"/>
    <property type="evidence" value="ECO:0007669"/>
    <property type="project" value="TreeGrafter"/>
</dbReference>
<feature type="compositionally biased region" description="Polar residues" evidence="14">
    <location>
        <begin position="517"/>
        <end position="527"/>
    </location>
</feature>
<dbReference type="GO" id="GO:0006260">
    <property type="term" value="P:DNA replication"/>
    <property type="evidence" value="ECO:0007669"/>
    <property type="project" value="InterPro"/>
</dbReference>
<keyword evidence="10" id="KW-0413">Isomerase</keyword>
<dbReference type="PROSITE" id="PS51192">
    <property type="entry name" value="HELICASE_ATP_BIND_1"/>
    <property type="match status" value="1"/>
</dbReference>
<dbReference type="EMBL" id="FMWP01000014">
    <property type="protein sequence ID" value="SCZ90878.1"/>
    <property type="molecule type" value="Genomic_DNA"/>
</dbReference>
<dbReference type="PROSITE" id="PS51194">
    <property type="entry name" value="HELICASE_CTER"/>
    <property type="match status" value="1"/>
</dbReference>
<feature type="compositionally biased region" description="Low complexity" evidence="14">
    <location>
        <begin position="1"/>
        <end position="23"/>
    </location>
</feature>
<dbReference type="Pfam" id="PF16124">
    <property type="entry name" value="RecQ_Zn_bind"/>
    <property type="match status" value="1"/>
</dbReference>
<dbReference type="InterPro" id="IPR002464">
    <property type="entry name" value="DNA/RNA_helicase_DEAH_CS"/>
</dbReference>
<dbReference type="CDD" id="cd18794">
    <property type="entry name" value="SF2_C_RecQ"/>
    <property type="match status" value="1"/>
</dbReference>
<dbReference type="PANTHER" id="PTHR13710">
    <property type="entry name" value="DNA HELICASE RECQ FAMILY MEMBER"/>
    <property type="match status" value="1"/>
</dbReference>
<feature type="compositionally biased region" description="Low complexity" evidence="14">
    <location>
        <begin position="550"/>
        <end position="563"/>
    </location>
</feature>
<dbReference type="InterPro" id="IPR014001">
    <property type="entry name" value="Helicase_ATP-bd"/>
</dbReference>
<evidence type="ECO:0000259" key="15">
    <source>
        <dbReference type="PROSITE" id="PS50967"/>
    </source>
</evidence>
<dbReference type="GO" id="GO:0005694">
    <property type="term" value="C:chromosome"/>
    <property type="evidence" value="ECO:0007669"/>
    <property type="project" value="TreeGrafter"/>
</dbReference>
<feature type="region of interest" description="Disordered" evidence="14">
    <location>
        <begin position="1355"/>
        <end position="1375"/>
    </location>
</feature>
<dbReference type="Gene3D" id="1.10.10.10">
    <property type="entry name" value="Winged helix-like DNA-binding domain superfamily/Winged helix DNA-binding domain"/>
    <property type="match status" value="1"/>
</dbReference>
<keyword evidence="19" id="KW-1185">Reference proteome</keyword>
<dbReference type="InterPro" id="IPR018982">
    <property type="entry name" value="RQC_domain"/>
</dbReference>
<dbReference type="InterPro" id="IPR036388">
    <property type="entry name" value="WH-like_DNA-bd_sf"/>
</dbReference>
<dbReference type="SUPFAM" id="SSF47819">
    <property type="entry name" value="HRDC-like"/>
    <property type="match status" value="1"/>
</dbReference>
<dbReference type="InterPro" id="IPR002121">
    <property type="entry name" value="HRDC_dom"/>
</dbReference>
<organism evidence="18 19">
    <name type="scientific">Microbotryum saponariae</name>
    <dbReference type="NCBI Taxonomy" id="289078"/>
    <lineage>
        <taxon>Eukaryota</taxon>
        <taxon>Fungi</taxon>
        <taxon>Dikarya</taxon>
        <taxon>Basidiomycota</taxon>
        <taxon>Pucciniomycotina</taxon>
        <taxon>Microbotryomycetes</taxon>
        <taxon>Microbotryales</taxon>
        <taxon>Microbotryaceae</taxon>
        <taxon>Microbotryum</taxon>
    </lineage>
</organism>